<evidence type="ECO:0000313" key="2">
    <source>
        <dbReference type="Proteomes" id="UP000221961"/>
    </source>
</evidence>
<dbReference type="KEGG" id="ntp:CRH09_30310"/>
<sequence>MTLELDGLVKSDSVRQVSQWLAADPVRSQVTWSPDPNRPLRWAAEPDQAWTPSSLRNEIFIRAGLPAPSFSAADAWCYNGTNFYGIANSAVDGV</sequence>
<dbReference type="Proteomes" id="UP000221961">
    <property type="component" value="Chromosome"/>
</dbReference>
<organism evidence="1 2">
    <name type="scientific">Nocardia terpenica</name>
    <dbReference type="NCBI Taxonomy" id="455432"/>
    <lineage>
        <taxon>Bacteria</taxon>
        <taxon>Bacillati</taxon>
        <taxon>Actinomycetota</taxon>
        <taxon>Actinomycetes</taxon>
        <taxon>Mycobacteriales</taxon>
        <taxon>Nocardiaceae</taxon>
        <taxon>Nocardia</taxon>
    </lineage>
</organism>
<evidence type="ECO:0000313" key="1">
    <source>
        <dbReference type="EMBL" id="ATL69824.1"/>
    </source>
</evidence>
<name>A0A291RRG7_9NOCA</name>
<reference evidence="1 2" key="1">
    <citation type="submission" date="2017-10" db="EMBL/GenBank/DDBJ databases">
        <title>Comparative genomics between pathogenic Norcardia.</title>
        <authorList>
            <person name="Zeng L."/>
        </authorList>
    </citation>
    <scope>NUCLEOTIDE SEQUENCE [LARGE SCALE GENOMIC DNA]</scope>
    <source>
        <strain evidence="1 2">NC_YFY_NT001</strain>
    </source>
</reference>
<proteinExistence type="predicted"/>
<dbReference type="AlphaFoldDB" id="A0A291RRG7"/>
<dbReference type="EMBL" id="CP023778">
    <property type="protein sequence ID" value="ATL69824.1"/>
    <property type="molecule type" value="Genomic_DNA"/>
</dbReference>
<protein>
    <submittedName>
        <fullName evidence="1">Uncharacterized protein</fullName>
    </submittedName>
</protein>
<accession>A0A291RRG7</accession>
<gene>
    <name evidence="1" type="ORF">CRH09_30310</name>
</gene>